<protein>
    <recommendedName>
        <fullName evidence="1">DUF7829 domain-containing protein</fullName>
    </recommendedName>
</protein>
<sequence length="473" mass="55584">MCHNSTNNKNIFQSELPCEKKNGHSIIQEFINNYPYGVQDLIKLLECGYQITYEDRKIMKEQFPTDTYKYYATFSRLAFKLYQEGQAELITTLITSGVDLSGTIYTIEALLSNKPEYFCFQTNVWVCIANNAITHYKNHWIFCEAALKQSGKWEEVYKAESFLRKHNKLDKNEIITWKKPKEYKILKLLYPQLQVPAVRFLEDEQPDPYQTAISLFHKTELSDMLETLSISIEKERPVWGYHHIAGATAEEKINTLWHTFPHEEFLEALFYLADHKHSSSILNLLIKEEANEIRDAIHAPNTLHKLQTGLEVGRIYHPEFLLLLWELGYRHKKTEDWQKDNSLTNTTKMRLYCLDKLFDNTLNIDLKEILTSSIIQAVCLIEDIRNNRITFTNHPNWKSRINSIRSASNHPLNNYWGYIDMALDNFHTKEGQSMRTYLCQKEPGIKLDNKEETIVKETNLYKALTILYPDIYN</sequence>
<gene>
    <name evidence="2" type="ORF">DWY58_12015</name>
</gene>
<feature type="domain" description="DUF7829" evidence="1">
    <location>
        <begin position="20"/>
        <end position="191"/>
    </location>
</feature>
<evidence type="ECO:0000313" key="2">
    <source>
        <dbReference type="EMBL" id="RGR27144.1"/>
    </source>
</evidence>
<evidence type="ECO:0000313" key="3">
    <source>
        <dbReference type="Proteomes" id="UP000284161"/>
    </source>
</evidence>
<dbReference type="AlphaFoldDB" id="A0A412E375"/>
<proteinExistence type="predicted"/>
<reference evidence="2 3" key="1">
    <citation type="submission" date="2018-08" db="EMBL/GenBank/DDBJ databases">
        <title>A genome reference for cultivated species of the human gut microbiota.</title>
        <authorList>
            <person name="Zou Y."/>
            <person name="Xue W."/>
            <person name="Luo G."/>
        </authorList>
    </citation>
    <scope>NUCLEOTIDE SEQUENCE [LARGE SCALE GENOMIC DNA]</scope>
    <source>
        <strain evidence="2 3">AF25-6</strain>
    </source>
</reference>
<evidence type="ECO:0000259" key="1">
    <source>
        <dbReference type="Pfam" id="PF25167"/>
    </source>
</evidence>
<organism evidence="2 3">
    <name type="scientific">Bacteroides stercoris</name>
    <dbReference type="NCBI Taxonomy" id="46506"/>
    <lineage>
        <taxon>Bacteria</taxon>
        <taxon>Pseudomonadati</taxon>
        <taxon>Bacteroidota</taxon>
        <taxon>Bacteroidia</taxon>
        <taxon>Bacteroidales</taxon>
        <taxon>Bacteroidaceae</taxon>
        <taxon>Bacteroides</taxon>
    </lineage>
</organism>
<dbReference type="EMBL" id="QRUB01000012">
    <property type="protein sequence ID" value="RGR27144.1"/>
    <property type="molecule type" value="Genomic_DNA"/>
</dbReference>
<accession>A0A412E375</accession>
<dbReference type="InterPro" id="IPR057151">
    <property type="entry name" value="DUF7829"/>
</dbReference>
<dbReference type="Proteomes" id="UP000284161">
    <property type="component" value="Unassembled WGS sequence"/>
</dbReference>
<name>A0A412E375_BACSE</name>
<dbReference type="Pfam" id="PF25167">
    <property type="entry name" value="DUF7829"/>
    <property type="match status" value="1"/>
</dbReference>
<comment type="caution">
    <text evidence="2">The sequence shown here is derived from an EMBL/GenBank/DDBJ whole genome shotgun (WGS) entry which is preliminary data.</text>
</comment>